<dbReference type="PRINTS" id="PR00019">
    <property type="entry name" value="LEURICHRPT"/>
</dbReference>
<sequence length="318" mass="34918">MSQCLQVMKLLVFKFTRIGWNVALYIFDVTVHDCLHDWYVQRIQTLTTVAMEKRLRSWSSCTHILVSLAVILAAATRCNAATCTSNTVDALIEFRRAFIDPRNRVFSSWDEASGNDCCTWAGVTCQNGALVVLDLEGPSVTSSDRVTNNHSYSGRPGHTLNKLQDLQTLKLKNLEFNSRIPSQWSSFPESLVAITINNCDLQGSIPSGIASNSKLQTLDLKSNNLTGEIPSRLCNLQDLKYLDLSYNDLDTSSVPSCITNGGSITNVNYGHQNSNSDNDVYGSGIYGPDNGSSGTTVAQPIPMMILLLLPLFSLLHSV</sequence>
<keyword evidence="4" id="KW-0325">Glycoprotein</keyword>
<dbReference type="InterPro" id="IPR001611">
    <property type="entry name" value="Leu-rich_rpt"/>
</dbReference>
<dbReference type="Pfam" id="PF08263">
    <property type="entry name" value="LRRNT_2"/>
    <property type="match status" value="1"/>
</dbReference>
<evidence type="ECO:0000256" key="4">
    <source>
        <dbReference type="ARBA" id="ARBA00023180"/>
    </source>
</evidence>
<dbReference type="SUPFAM" id="SSF52058">
    <property type="entry name" value="L domain-like"/>
    <property type="match status" value="1"/>
</dbReference>
<protein>
    <recommendedName>
        <fullName evidence="5">Leucine-rich repeat-containing N-terminal plant-type domain-containing protein</fullName>
    </recommendedName>
</protein>
<dbReference type="AlphaFoldDB" id="A0A8T0IYF3"/>
<evidence type="ECO:0000256" key="2">
    <source>
        <dbReference type="ARBA" id="ARBA00022729"/>
    </source>
</evidence>
<evidence type="ECO:0000313" key="7">
    <source>
        <dbReference type="Proteomes" id="UP000822688"/>
    </source>
</evidence>
<dbReference type="Pfam" id="PF13855">
    <property type="entry name" value="LRR_8"/>
    <property type="match status" value="1"/>
</dbReference>
<evidence type="ECO:0000313" key="6">
    <source>
        <dbReference type="EMBL" id="KAG0587701.1"/>
    </source>
</evidence>
<keyword evidence="3" id="KW-0677">Repeat</keyword>
<dbReference type="InterPro" id="IPR032675">
    <property type="entry name" value="LRR_dom_sf"/>
</dbReference>
<evidence type="ECO:0000256" key="3">
    <source>
        <dbReference type="ARBA" id="ARBA00022737"/>
    </source>
</evidence>
<dbReference type="FunFam" id="3.80.10.10:FF:000041">
    <property type="entry name" value="LRR receptor-like serine/threonine-protein kinase ERECTA"/>
    <property type="match status" value="1"/>
</dbReference>
<gene>
    <name evidence="6" type="ORF">KC19_2G184900</name>
</gene>
<keyword evidence="2" id="KW-0732">Signal</keyword>
<evidence type="ECO:0000259" key="5">
    <source>
        <dbReference type="Pfam" id="PF08263"/>
    </source>
</evidence>
<proteinExistence type="predicted"/>
<keyword evidence="7" id="KW-1185">Reference proteome</keyword>
<dbReference type="EMBL" id="CM026422">
    <property type="protein sequence ID" value="KAG0587701.1"/>
    <property type="molecule type" value="Genomic_DNA"/>
</dbReference>
<reference evidence="6" key="1">
    <citation type="submission" date="2020-06" db="EMBL/GenBank/DDBJ databases">
        <title>WGS assembly of Ceratodon purpureus strain R40.</title>
        <authorList>
            <person name="Carey S.B."/>
            <person name="Jenkins J."/>
            <person name="Shu S."/>
            <person name="Lovell J.T."/>
            <person name="Sreedasyam A."/>
            <person name="Maumus F."/>
            <person name="Tiley G.P."/>
            <person name="Fernandez-Pozo N."/>
            <person name="Barry K."/>
            <person name="Chen C."/>
            <person name="Wang M."/>
            <person name="Lipzen A."/>
            <person name="Daum C."/>
            <person name="Saski C.A."/>
            <person name="Payton A.C."/>
            <person name="Mcbreen J.C."/>
            <person name="Conrad R.E."/>
            <person name="Kollar L.M."/>
            <person name="Olsson S."/>
            <person name="Huttunen S."/>
            <person name="Landis J.B."/>
            <person name="Wickett N.J."/>
            <person name="Johnson M.G."/>
            <person name="Rensing S.A."/>
            <person name="Grimwood J."/>
            <person name="Schmutz J."/>
            <person name="Mcdaniel S.F."/>
        </authorList>
    </citation>
    <scope>NUCLEOTIDE SEQUENCE</scope>
    <source>
        <strain evidence="6">R40</strain>
    </source>
</reference>
<evidence type="ECO:0000256" key="1">
    <source>
        <dbReference type="ARBA" id="ARBA00022614"/>
    </source>
</evidence>
<accession>A0A8T0IYF3</accession>
<dbReference type="Gene3D" id="3.80.10.10">
    <property type="entry name" value="Ribonuclease Inhibitor"/>
    <property type="match status" value="1"/>
</dbReference>
<name>A0A8T0IYF3_CERPU</name>
<dbReference type="InterPro" id="IPR013210">
    <property type="entry name" value="LRR_N_plant-typ"/>
</dbReference>
<dbReference type="Proteomes" id="UP000822688">
    <property type="component" value="Chromosome 2"/>
</dbReference>
<feature type="domain" description="Leucine-rich repeat-containing N-terminal plant-type" evidence="5">
    <location>
        <begin position="88"/>
        <end position="125"/>
    </location>
</feature>
<comment type="caution">
    <text evidence="6">The sequence shown here is derived from an EMBL/GenBank/DDBJ whole genome shotgun (WGS) entry which is preliminary data.</text>
</comment>
<dbReference type="PANTHER" id="PTHR47988">
    <property type="entry name" value="SOMATIC EMBRYOGENESIS RECEPTOR KINASE 1"/>
    <property type="match status" value="1"/>
</dbReference>
<keyword evidence="1" id="KW-0433">Leucine-rich repeat</keyword>
<organism evidence="6 7">
    <name type="scientific">Ceratodon purpureus</name>
    <name type="common">Fire moss</name>
    <name type="synonym">Dicranum purpureum</name>
    <dbReference type="NCBI Taxonomy" id="3225"/>
    <lineage>
        <taxon>Eukaryota</taxon>
        <taxon>Viridiplantae</taxon>
        <taxon>Streptophyta</taxon>
        <taxon>Embryophyta</taxon>
        <taxon>Bryophyta</taxon>
        <taxon>Bryophytina</taxon>
        <taxon>Bryopsida</taxon>
        <taxon>Dicranidae</taxon>
        <taxon>Pseudoditrichales</taxon>
        <taxon>Ditrichaceae</taxon>
        <taxon>Ceratodon</taxon>
    </lineage>
</organism>